<evidence type="ECO:0000313" key="2">
    <source>
        <dbReference type="Proteomes" id="UP001416393"/>
    </source>
</evidence>
<dbReference type="PROSITE" id="PS51257">
    <property type="entry name" value="PROKAR_LIPOPROTEIN"/>
    <property type="match status" value="1"/>
</dbReference>
<organism evidence="1 2">
    <name type="scientific">Mariniflexile soesokkakense</name>
    <dbReference type="NCBI Taxonomy" id="1343160"/>
    <lineage>
        <taxon>Bacteria</taxon>
        <taxon>Pseudomonadati</taxon>
        <taxon>Bacteroidota</taxon>
        <taxon>Flavobacteriia</taxon>
        <taxon>Flavobacteriales</taxon>
        <taxon>Flavobacteriaceae</taxon>
        <taxon>Mariniflexile</taxon>
    </lineage>
</organism>
<name>A0ABV0AFN2_9FLAO</name>
<protein>
    <submittedName>
        <fullName evidence="1">DUF6807 family protein</fullName>
    </submittedName>
</protein>
<dbReference type="RefSeq" id="WP_346242514.1">
    <property type="nucleotide sequence ID" value="NZ_JAZHYP010000007.1"/>
</dbReference>
<comment type="caution">
    <text evidence="1">The sequence shown here is derived from an EMBL/GenBank/DDBJ whole genome shotgun (WGS) entry which is preliminary data.</text>
</comment>
<gene>
    <name evidence="1" type="ORF">VP395_13315</name>
</gene>
<evidence type="ECO:0000313" key="1">
    <source>
        <dbReference type="EMBL" id="MEN3324715.1"/>
    </source>
</evidence>
<dbReference type="EMBL" id="JAZHYP010000007">
    <property type="protein sequence ID" value="MEN3324715.1"/>
    <property type="molecule type" value="Genomic_DNA"/>
</dbReference>
<dbReference type="SUPFAM" id="SSF53474">
    <property type="entry name" value="alpha/beta-Hydrolases"/>
    <property type="match status" value="1"/>
</dbReference>
<reference evidence="1 2" key="1">
    <citation type="submission" date="2024-01" db="EMBL/GenBank/DDBJ databases">
        <title>Mariniflexile litorale sp. nov., isolated from the shallow sediments of the Sea of Japan.</title>
        <authorList>
            <person name="Romanenko L."/>
            <person name="Bystritskaya E."/>
            <person name="Isaeva M."/>
        </authorList>
    </citation>
    <scope>NUCLEOTIDE SEQUENCE [LARGE SCALE GENOMIC DNA]</scope>
    <source>
        <strain evidence="1 2">KCTC 32427</strain>
    </source>
</reference>
<sequence length="750" mass="84189">MFKVLYFQLHALTLYFALVFLSITSCASTGKWASKVTGSNINYKINEPKNPIKDFTGNYLTAIYLENLGFAKIGRNSNTEDVAWLLSQGYRVIELDYAKNKKAVPTNINKDIIAINNAIASGDFCGIKTCSTSKSYILFEGYRITRDVPYFKDDPTVYNTPTEYTKGDMLHMDIIYPANTEVTVPTVVSFSFSNSYATYDSDKKGLTDAHKNFRMFLPYTFAGFNDSFLEGAPAHGMAWAIADHPKYCPWGSGKPTNGKNDTYKSYQVNPDTAQKVKSAIRTLRAMSSELGLSGKIGVYGFSRGSTAGAMAVGDKIVSEFENAGFNMGIPDDVQAAALGPGVFDYTQIYNTIDDGDSNLETRCPWAWGKLEKNYDLWQSMSASYLVESSKTAPTLFFYNTDDDAYYHDQITHFKSKLDTLNIPTSTLINYGTGHAVPQTSEALNKLYDFFKKHLKPSTIEVVIKPDMVSFVEGTDSILNYQVAEKSLNDTYKRTNYIHPLYTLDSEVLTEDFPEDHPHHRGIFWAWHQLYIGAKRMGDGWEIENFTWDVTSVKELKQLDNSKAIEAEVLWKSNQWLDTHGNEKPMVKETTTIKVYPKEKNYRQIDIEISILALEEDMRIGGSEDAKGYGGFSPRIKLTDDIIFTSSKGQVTPTNLPVKADSWMDISGSLGKEGKQAGLSILCHPKNPEPSNQWILRAKRSMQNAVFPYPGATPIPLSNIQPTILRYRLIIHEGGINTIDTPTIYEDYSKS</sequence>
<dbReference type="Pfam" id="PF14100">
    <property type="entry name" value="DUF6807"/>
    <property type="match status" value="1"/>
</dbReference>
<dbReference type="Gene3D" id="3.40.50.1820">
    <property type="entry name" value="alpha/beta hydrolase"/>
    <property type="match status" value="1"/>
</dbReference>
<proteinExistence type="predicted"/>
<dbReference type="Proteomes" id="UP001416393">
    <property type="component" value="Unassembled WGS sequence"/>
</dbReference>
<dbReference type="InterPro" id="IPR029475">
    <property type="entry name" value="DUF6807"/>
</dbReference>
<keyword evidence="2" id="KW-1185">Reference proteome</keyword>
<accession>A0ABV0AFN2</accession>
<dbReference type="InterPro" id="IPR029058">
    <property type="entry name" value="AB_hydrolase_fold"/>
</dbReference>